<dbReference type="EMBL" id="BART01023579">
    <property type="protein sequence ID" value="GAG94224.1"/>
    <property type="molecule type" value="Genomic_DNA"/>
</dbReference>
<dbReference type="AlphaFoldDB" id="X1BE50"/>
<organism evidence="1">
    <name type="scientific">marine sediment metagenome</name>
    <dbReference type="NCBI Taxonomy" id="412755"/>
    <lineage>
        <taxon>unclassified sequences</taxon>
        <taxon>metagenomes</taxon>
        <taxon>ecological metagenomes</taxon>
    </lineage>
</organism>
<gene>
    <name evidence="1" type="ORF">S01H4_42856</name>
</gene>
<protein>
    <submittedName>
        <fullName evidence="1">Uncharacterized protein</fullName>
    </submittedName>
</protein>
<reference evidence="1" key="1">
    <citation type="journal article" date="2014" name="Front. Microbiol.">
        <title>High frequency of phylogenetically diverse reductive dehalogenase-homologous genes in deep subseafloor sedimentary metagenomes.</title>
        <authorList>
            <person name="Kawai M."/>
            <person name="Futagami T."/>
            <person name="Toyoda A."/>
            <person name="Takaki Y."/>
            <person name="Nishi S."/>
            <person name="Hori S."/>
            <person name="Arai W."/>
            <person name="Tsubouchi T."/>
            <person name="Morono Y."/>
            <person name="Uchiyama I."/>
            <person name="Ito T."/>
            <person name="Fujiyama A."/>
            <person name="Inagaki F."/>
            <person name="Takami H."/>
        </authorList>
    </citation>
    <scope>NUCLEOTIDE SEQUENCE</scope>
    <source>
        <strain evidence="1">Expedition CK06-06</strain>
    </source>
</reference>
<name>X1BE50_9ZZZZ</name>
<sequence length="192" mass="22327">MNEQLFSEIDYLSSLEEYLEFISEHFDIEPEATLLAINYEKYCDYGCGYFLEFIKENPDFNNVEFQEFVIRHNKADRDSGELADIAKFEIDRLAEEFAQEMRIKTPIVKRKIEPVTWKEVLAADGMGGIWGEDLAKKKRPQDYPKGWFHLDDHARGSSSHKDLRIKANDHLSPGWTITDQVEGAIDENKESD</sequence>
<accession>X1BE50</accession>
<proteinExistence type="predicted"/>
<evidence type="ECO:0000313" key="1">
    <source>
        <dbReference type="EMBL" id="GAG94224.1"/>
    </source>
</evidence>
<comment type="caution">
    <text evidence="1">The sequence shown here is derived from an EMBL/GenBank/DDBJ whole genome shotgun (WGS) entry which is preliminary data.</text>
</comment>